<dbReference type="Gene3D" id="1.25.40.10">
    <property type="entry name" value="Tetratricopeptide repeat domain"/>
    <property type="match status" value="1"/>
</dbReference>
<evidence type="ECO:0000256" key="1">
    <source>
        <dbReference type="PROSITE-ProRule" id="PRU00339"/>
    </source>
</evidence>
<dbReference type="InterPro" id="IPR019734">
    <property type="entry name" value="TPR_rpt"/>
</dbReference>
<keyword evidence="1" id="KW-0802">TPR repeat</keyword>
<proteinExistence type="predicted"/>
<protein>
    <submittedName>
        <fullName evidence="2">Aspartate phosphatase</fullName>
    </submittedName>
</protein>
<dbReference type="SUPFAM" id="SSF48452">
    <property type="entry name" value="TPR-like"/>
    <property type="match status" value="1"/>
</dbReference>
<sequence length="371" mass="44128">MITKIASEEVASKLNDWYTAIRQNNLELSVRLKKEIVKDLDHMEENQNVLLYYSLLDFRHKIMLSFYSQNEGNIEENILYLEANKEKMVGLLDYYFWFFKGMYEFKKKDIIEAISCYKKAEEKLYIVDDEIEKAEFHFRLAHFYYYIKKSYLSLNYALYAKDIYKRFPTYKQRCITCEFIIGGNLIDNTNYDEASIVLLNALKGTDSLYDDMLTSFALCNLGICFLKQGSYNSAAEYLSKAIDLFIDQNSTRLPKAIYNLMHVRIKQNRLVEAFNLYEKGMLYSKELEDQEYMVKLNFLKGLYLEPINQLLINETFTYLEKVNKFSDMSELALEVADFYNENKCYEKSVFYYEISRKAENNIKKGENFYEN</sequence>
<dbReference type="SMART" id="SM00028">
    <property type="entry name" value="TPR"/>
    <property type="match status" value="4"/>
</dbReference>
<dbReference type="Pfam" id="PF18801">
    <property type="entry name" value="RapH_N"/>
    <property type="match status" value="1"/>
</dbReference>
<dbReference type="EMBL" id="WNHB01000021">
    <property type="protein sequence ID" value="MTT32822.1"/>
    <property type="molecule type" value="Genomic_DNA"/>
</dbReference>
<organism evidence="2 3">
    <name type="scientific">Terrilactibacillus tamarindi</name>
    <dbReference type="NCBI Taxonomy" id="2599694"/>
    <lineage>
        <taxon>Bacteria</taxon>
        <taxon>Bacillati</taxon>
        <taxon>Bacillota</taxon>
        <taxon>Bacilli</taxon>
        <taxon>Bacillales</taxon>
        <taxon>Bacillaceae</taxon>
        <taxon>Terrilactibacillus</taxon>
    </lineage>
</organism>
<dbReference type="Proteomes" id="UP000440978">
    <property type="component" value="Unassembled WGS sequence"/>
</dbReference>
<gene>
    <name evidence="2" type="ORF">GMB86_12475</name>
</gene>
<dbReference type="AlphaFoldDB" id="A0A6N8CRL2"/>
<comment type="caution">
    <text evidence="2">The sequence shown here is derived from an EMBL/GenBank/DDBJ whole genome shotgun (WGS) entry which is preliminary data.</text>
</comment>
<dbReference type="InterPro" id="IPR011990">
    <property type="entry name" value="TPR-like_helical_dom_sf"/>
</dbReference>
<reference evidence="2 3" key="1">
    <citation type="submission" date="2019-11" db="EMBL/GenBank/DDBJ databases">
        <title>Terrilactibacillus tamarindus sp. nov. BCM23-1 isolated from bark of Tamarindus indica.</title>
        <authorList>
            <person name="Kingkaew E."/>
            <person name="Tanasupawat S."/>
        </authorList>
    </citation>
    <scope>NUCLEOTIDE SEQUENCE [LARGE SCALE GENOMIC DNA]</scope>
    <source>
        <strain evidence="2 3">BCM23-1</strain>
    </source>
</reference>
<dbReference type="RefSeq" id="WP_141191354.1">
    <property type="nucleotide sequence ID" value="NZ_WNHB01000021.1"/>
</dbReference>
<evidence type="ECO:0000313" key="2">
    <source>
        <dbReference type="EMBL" id="MTT32822.1"/>
    </source>
</evidence>
<feature type="repeat" description="TPR" evidence="1">
    <location>
        <begin position="215"/>
        <end position="248"/>
    </location>
</feature>
<name>A0A6N8CRL2_9BACI</name>
<evidence type="ECO:0000313" key="3">
    <source>
        <dbReference type="Proteomes" id="UP000440978"/>
    </source>
</evidence>
<accession>A0A6N8CRL2</accession>
<dbReference type="PROSITE" id="PS50005">
    <property type="entry name" value="TPR"/>
    <property type="match status" value="1"/>
</dbReference>
<dbReference type="OrthoDB" id="2957368at2"/>
<keyword evidence="3" id="KW-1185">Reference proteome</keyword>